<protein>
    <submittedName>
        <fullName evidence="2">Uncharacterized protein</fullName>
    </submittedName>
</protein>
<proteinExistence type="predicted"/>
<evidence type="ECO:0000313" key="2">
    <source>
        <dbReference type="EMBL" id="KMO25776.1"/>
    </source>
</evidence>
<reference evidence="2 3" key="1">
    <citation type="submission" date="2015-03" db="EMBL/GenBank/DDBJ databases">
        <title>Genome sequencing of Methylobacterium variabile DSM 16961.</title>
        <authorList>
            <person name="Chaudhry V."/>
            <person name="Patil P.B."/>
        </authorList>
    </citation>
    <scope>NUCLEOTIDE SEQUENCE [LARGE SCALE GENOMIC DNA]</scope>
    <source>
        <strain evidence="2 3">DSM 16961</strain>
    </source>
</reference>
<feature type="region of interest" description="Disordered" evidence="1">
    <location>
        <begin position="42"/>
        <end position="70"/>
    </location>
</feature>
<dbReference type="Proteomes" id="UP000035955">
    <property type="component" value="Unassembled WGS sequence"/>
</dbReference>
<dbReference type="PATRIC" id="fig|298794.3.peg.6221"/>
<dbReference type="AlphaFoldDB" id="A0A0J6UIN6"/>
<dbReference type="EMBL" id="LABY01000524">
    <property type="protein sequence ID" value="KMO25776.1"/>
    <property type="molecule type" value="Genomic_DNA"/>
</dbReference>
<dbReference type="RefSeq" id="WP_048448757.1">
    <property type="nucleotide sequence ID" value="NZ_LABY01000524.1"/>
</dbReference>
<feature type="compositionally biased region" description="Basic and acidic residues" evidence="1">
    <location>
        <begin position="51"/>
        <end position="70"/>
    </location>
</feature>
<name>A0A0J6UIN6_9HYPH</name>
<dbReference type="OrthoDB" id="9847317at2"/>
<keyword evidence="3" id="KW-1185">Reference proteome</keyword>
<organism evidence="2 3">
    <name type="scientific">Methylobacterium variabile</name>
    <dbReference type="NCBI Taxonomy" id="298794"/>
    <lineage>
        <taxon>Bacteria</taxon>
        <taxon>Pseudomonadati</taxon>
        <taxon>Pseudomonadota</taxon>
        <taxon>Alphaproteobacteria</taxon>
        <taxon>Hyphomicrobiales</taxon>
        <taxon>Methylobacteriaceae</taxon>
        <taxon>Methylobacterium</taxon>
    </lineage>
</organism>
<comment type="caution">
    <text evidence="2">The sequence shown here is derived from an EMBL/GenBank/DDBJ whole genome shotgun (WGS) entry which is preliminary data.</text>
</comment>
<accession>A0A0J6UIN6</accession>
<evidence type="ECO:0000313" key="3">
    <source>
        <dbReference type="Proteomes" id="UP000035955"/>
    </source>
</evidence>
<sequence length="70" mass="7544">MSKLIVQTPFYFGGAIRDVGSPIEVENATDRKSLIDRGMIAEGKATAAPDNKMEPEPANKGEPASRRIKA</sequence>
<gene>
    <name evidence="2" type="ORF">VQ02_34370</name>
</gene>
<evidence type="ECO:0000256" key="1">
    <source>
        <dbReference type="SAM" id="MobiDB-lite"/>
    </source>
</evidence>